<keyword evidence="2" id="KW-0564">Palmitate</keyword>
<reference evidence="4 5" key="2">
    <citation type="journal article" date="2010" name="Stand. Genomic Sci.">
        <title>Complete genome sequence of Desulfohalobium retbaense type strain (HR(100)).</title>
        <authorList>
            <person name="Spring S."/>
            <person name="Nolan M."/>
            <person name="Lapidus A."/>
            <person name="Glavina Del Rio T."/>
            <person name="Copeland A."/>
            <person name="Tice H."/>
            <person name="Cheng J.F."/>
            <person name="Lucas S."/>
            <person name="Land M."/>
            <person name="Chen F."/>
            <person name="Bruce D."/>
            <person name="Goodwin L."/>
            <person name="Pitluck S."/>
            <person name="Ivanova N."/>
            <person name="Mavromatis K."/>
            <person name="Mikhailova N."/>
            <person name="Pati A."/>
            <person name="Chen A."/>
            <person name="Palaniappan K."/>
            <person name="Hauser L."/>
            <person name="Chang Y.J."/>
            <person name="Jeffries C.D."/>
            <person name="Munk C."/>
            <person name="Kiss H."/>
            <person name="Chain P."/>
            <person name="Han C."/>
            <person name="Brettin T."/>
            <person name="Detter J.C."/>
            <person name="Schuler E."/>
            <person name="Goker M."/>
            <person name="Rohde M."/>
            <person name="Bristow J."/>
            <person name="Eisen J.A."/>
            <person name="Markowitz V."/>
            <person name="Hugenholtz P."/>
            <person name="Kyrpides N.C."/>
            <person name="Klenk H.P."/>
        </authorList>
    </citation>
    <scope>NUCLEOTIDE SEQUENCE [LARGE SCALE GENOMIC DNA]</scope>
    <source>
        <strain evidence="4 5">DSM 5692</strain>
    </source>
</reference>
<evidence type="ECO:0000256" key="1">
    <source>
        <dbReference type="ARBA" id="ARBA00007613"/>
    </source>
</evidence>
<dbReference type="KEGG" id="drt:Dret_2340"/>
<evidence type="ECO:0000256" key="2">
    <source>
        <dbReference type="RuleBase" id="RU362097"/>
    </source>
</evidence>
<comment type="similarity">
    <text evidence="1 2">Belongs to the outer membrane factor (OMF) (TC 1.B.17) family.</text>
</comment>
<evidence type="ECO:0000313" key="4">
    <source>
        <dbReference type="EMBL" id="ACV69623.1"/>
    </source>
</evidence>
<proteinExistence type="inferred from homology"/>
<keyword evidence="2" id="KW-0812">Transmembrane</keyword>
<evidence type="ECO:0000313" key="5">
    <source>
        <dbReference type="Proteomes" id="UP000001052"/>
    </source>
</evidence>
<accession>C8X5C6</accession>
<dbReference type="STRING" id="485915.Dret_2340"/>
<comment type="subcellular location">
    <subcellularLocation>
        <location evidence="2">Cell membrane</location>
        <topology evidence="2">Lipid-anchor</topology>
    </subcellularLocation>
</comment>
<reference evidence="5" key="1">
    <citation type="submission" date="2009-09" db="EMBL/GenBank/DDBJ databases">
        <title>The complete chromosome of Desulfohalobium retbaense DSM 5692.</title>
        <authorList>
            <consortium name="US DOE Joint Genome Institute (JGI-PGF)"/>
            <person name="Lucas S."/>
            <person name="Copeland A."/>
            <person name="Lapidus A."/>
            <person name="Glavina del Rio T."/>
            <person name="Dalin E."/>
            <person name="Tice H."/>
            <person name="Bruce D."/>
            <person name="Goodwin L."/>
            <person name="Pitluck S."/>
            <person name="Kyrpides N."/>
            <person name="Mavromatis K."/>
            <person name="Ivanova N."/>
            <person name="Mikhailova N."/>
            <person name="Munk A.C."/>
            <person name="Brettin T."/>
            <person name="Detter J.C."/>
            <person name="Han C."/>
            <person name="Tapia R."/>
            <person name="Larimer F."/>
            <person name="Land M."/>
            <person name="Hauser L."/>
            <person name="Markowitz V."/>
            <person name="Cheng J.-F."/>
            <person name="Hugenholtz P."/>
            <person name="Woyke T."/>
            <person name="Wu D."/>
            <person name="Spring S."/>
            <person name="Klenk H.-P."/>
            <person name="Eisen J.A."/>
        </authorList>
    </citation>
    <scope>NUCLEOTIDE SEQUENCE [LARGE SCALE GENOMIC DNA]</scope>
    <source>
        <strain evidence="5">DSM 5692</strain>
    </source>
</reference>
<dbReference type="SUPFAM" id="SSF56954">
    <property type="entry name" value="Outer membrane efflux proteins (OEP)"/>
    <property type="match status" value="1"/>
</dbReference>
<dbReference type="Pfam" id="PF02321">
    <property type="entry name" value="OEP"/>
    <property type="match status" value="2"/>
</dbReference>
<organism evidence="4 5">
    <name type="scientific">Desulfohalobium retbaense (strain ATCC 49708 / DSM 5692 / JCM 16813 / HR100)</name>
    <dbReference type="NCBI Taxonomy" id="485915"/>
    <lineage>
        <taxon>Bacteria</taxon>
        <taxon>Pseudomonadati</taxon>
        <taxon>Thermodesulfobacteriota</taxon>
        <taxon>Desulfovibrionia</taxon>
        <taxon>Desulfovibrionales</taxon>
        <taxon>Desulfohalobiaceae</taxon>
        <taxon>Desulfohalobium</taxon>
    </lineage>
</organism>
<gene>
    <name evidence="4" type="ordered locus">Dret_2340</name>
</gene>
<evidence type="ECO:0000256" key="3">
    <source>
        <dbReference type="SAM" id="Coils"/>
    </source>
</evidence>
<keyword evidence="2" id="KW-1134">Transmembrane beta strand</keyword>
<name>C8X5C6_DESRD</name>
<dbReference type="InterPro" id="IPR010131">
    <property type="entry name" value="MdtP/NodT-like"/>
</dbReference>
<dbReference type="eggNOG" id="COG1538">
    <property type="taxonomic scope" value="Bacteria"/>
</dbReference>
<dbReference type="Gene3D" id="1.20.1600.10">
    <property type="entry name" value="Outer membrane efflux proteins (OEP)"/>
    <property type="match status" value="1"/>
</dbReference>
<dbReference type="PANTHER" id="PTHR30203">
    <property type="entry name" value="OUTER MEMBRANE CATION EFFLUX PROTEIN"/>
    <property type="match status" value="1"/>
</dbReference>
<keyword evidence="3" id="KW-0175">Coiled coil</keyword>
<dbReference type="GO" id="GO:0005886">
    <property type="term" value="C:plasma membrane"/>
    <property type="evidence" value="ECO:0007669"/>
    <property type="project" value="UniProtKB-SubCell"/>
</dbReference>
<dbReference type="Proteomes" id="UP000001052">
    <property type="component" value="Chromosome"/>
</dbReference>
<dbReference type="EMBL" id="CP001734">
    <property type="protein sequence ID" value="ACV69623.1"/>
    <property type="molecule type" value="Genomic_DNA"/>
</dbReference>
<keyword evidence="2 4" id="KW-0449">Lipoprotein</keyword>
<keyword evidence="2" id="KW-0472">Membrane</keyword>
<sequence length="502" mass="54883">MSIDFSSRRPFSGPLLMGLTIALSALLCGCAAVGPDYKGASLEAPQGWNAEMEKGLQATRPQDTTLSTWWKTFDDPVLNQVAQKAVSGNLDLKSAVSRLRQARLKRGISSAGRYPTLSGNGQFQRQHIRENAGPPNGGDEVDYYNAQFDAGWELDIFGGIRRSVEAAQAELEANRADVNDVLTSLLAEVALNYIEVRTYQHRLSITKANIATQEKTYELNSSRYEAGLINELAVQQALRNLERTRAQVARLENGLQAAKNRLAVLLGQSPGSLSALLTPVRPMPEVPAQVAVGIPAEAMRRRPDIQRAERELAAQTARIGVATAQLYPQFHLLGTIGLEALLSGSDFLTSQSMFWNIGPGVSWNIFRGRELRLNIDLQTEQQHQALLAYKATILQAQSEIETALTAYAKEQIRHNSLQKAVQAAKRAEAVARDQYAAGLVDFYNVLDAQRSLLSLQDELLQSQGAVASNLARLYKALGGGWKLAETAVADKTSTQQSSERAK</sequence>
<dbReference type="RefSeq" id="WP_015752757.1">
    <property type="nucleotide sequence ID" value="NC_013223.1"/>
</dbReference>
<feature type="coiled-coil region" evidence="3">
    <location>
        <begin position="234"/>
        <end position="268"/>
    </location>
</feature>
<dbReference type="InterPro" id="IPR003423">
    <property type="entry name" value="OMP_efflux"/>
</dbReference>
<dbReference type="AlphaFoldDB" id="C8X5C6"/>
<dbReference type="Gene3D" id="2.20.200.10">
    <property type="entry name" value="Outer membrane efflux proteins (OEP)"/>
    <property type="match status" value="1"/>
</dbReference>
<protein>
    <submittedName>
        <fullName evidence="4">RND efflux system, outer membrane lipoprotein, NodT family</fullName>
    </submittedName>
</protein>
<dbReference type="NCBIfam" id="TIGR01845">
    <property type="entry name" value="outer_NodT"/>
    <property type="match status" value="1"/>
</dbReference>
<keyword evidence="5" id="KW-1185">Reference proteome</keyword>
<dbReference type="GO" id="GO:0015562">
    <property type="term" value="F:efflux transmembrane transporter activity"/>
    <property type="evidence" value="ECO:0007669"/>
    <property type="project" value="InterPro"/>
</dbReference>
<dbReference type="HOGENOM" id="CLU_012817_13_0_7"/>